<evidence type="ECO:0000313" key="2">
    <source>
        <dbReference type="EMBL" id="CDW24361.1"/>
    </source>
</evidence>
<keyword evidence="1" id="KW-0812">Transmembrane</keyword>
<reference evidence="2" key="1">
    <citation type="submission" date="2014-05" db="EMBL/GenBank/DDBJ databases">
        <authorList>
            <person name="Chronopoulou M."/>
        </authorList>
    </citation>
    <scope>NUCLEOTIDE SEQUENCE</scope>
    <source>
        <tissue evidence="2">Whole organism</tissue>
    </source>
</reference>
<feature type="transmembrane region" description="Helical" evidence="1">
    <location>
        <begin position="35"/>
        <end position="57"/>
    </location>
</feature>
<sequence>MAGMQQDLSSPTRHASYASQVGYFLQQTQPVRHHISWAIMTQLNITFIFLVIVVFLCRHYSLVVLELHLRAIPEVPLYPVDTCLLHRLANLPLVLIPLDNNLCPLRAH</sequence>
<protein>
    <submittedName>
        <fullName evidence="2">Uncharacterized protein</fullName>
    </submittedName>
</protein>
<organism evidence="2">
    <name type="scientific">Lepeophtheirus salmonis</name>
    <name type="common">Salmon louse</name>
    <name type="synonym">Caligus salmonis</name>
    <dbReference type="NCBI Taxonomy" id="72036"/>
    <lineage>
        <taxon>Eukaryota</taxon>
        <taxon>Metazoa</taxon>
        <taxon>Ecdysozoa</taxon>
        <taxon>Arthropoda</taxon>
        <taxon>Crustacea</taxon>
        <taxon>Multicrustacea</taxon>
        <taxon>Hexanauplia</taxon>
        <taxon>Copepoda</taxon>
        <taxon>Siphonostomatoida</taxon>
        <taxon>Caligidae</taxon>
        <taxon>Lepeophtheirus</taxon>
    </lineage>
</organism>
<dbReference type="AlphaFoldDB" id="A0A0K2TFY9"/>
<proteinExistence type="predicted"/>
<keyword evidence="1" id="KW-1133">Transmembrane helix</keyword>
<name>A0A0K2TFY9_LEPSM</name>
<keyword evidence="1" id="KW-0472">Membrane</keyword>
<evidence type="ECO:0000256" key="1">
    <source>
        <dbReference type="SAM" id="Phobius"/>
    </source>
</evidence>
<accession>A0A0K2TFY9</accession>
<dbReference type="EMBL" id="HACA01007000">
    <property type="protein sequence ID" value="CDW24361.1"/>
    <property type="molecule type" value="Transcribed_RNA"/>
</dbReference>